<proteinExistence type="predicted"/>
<reference evidence="4" key="1">
    <citation type="submission" date="2018-06" db="EMBL/GenBank/DDBJ databases">
        <authorList>
            <person name="Zhirakovskaya E."/>
        </authorList>
    </citation>
    <scope>NUCLEOTIDE SEQUENCE</scope>
</reference>
<keyword evidence="3" id="KW-0949">S-adenosyl-L-methionine</keyword>
<evidence type="ECO:0000313" key="4">
    <source>
        <dbReference type="EMBL" id="VAW77448.1"/>
    </source>
</evidence>
<evidence type="ECO:0000256" key="2">
    <source>
        <dbReference type="ARBA" id="ARBA00022679"/>
    </source>
</evidence>
<dbReference type="GO" id="GO:0008171">
    <property type="term" value="F:O-methyltransferase activity"/>
    <property type="evidence" value="ECO:0007669"/>
    <property type="project" value="InterPro"/>
</dbReference>
<evidence type="ECO:0000256" key="1">
    <source>
        <dbReference type="ARBA" id="ARBA00022603"/>
    </source>
</evidence>
<dbReference type="PANTHER" id="PTHR10509:SF14">
    <property type="entry name" value="CAFFEOYL-COA O-METHYLTRANSFERASE 3-RELATED"/>
    <property type="match status" value="1"/>
</dbReference>
<dbReference type="PANTHER" id="PTHR10509">
    <property type="entry name" value="O-METHYLTRANSFERASE-RELATED"/>
    <property type="match status" value="1"/>
</dbReference>
<dbReference type="CDD" id="cd02440">
    <property type="entry name" value="AdoMet_MTases"/>
    <property type="match status" value="1"/>
</dbReference>
<dbReference type="Gene3D" id="3.40.50.150">
    <property type="entry name" value="Vaccinia Virus protein VP39"/>
    <property type="match status" value="1"/>
</dbReference>
<dbReference type="GO" id="GO:0032259">
    <property type="term" value="P:methylation"/>
    <property type="evidence" value="ECO:0007669"/>
    <property type="project" value="UniProtKB-KW"/>
</dbReference>
<protein>
    <submittedName>
        <fullName evidence="4">Uncharacterized SAM-dependent O-methyltransferase</fullName>
    </submittedName>
</protein>
<sequence>MSTQTLNLDNTLYNYLLSISPTESKVLTQLRQETESVELSIMQIAPEQGHFMSLLVKLIRAKRVIEIGTYTGYSAICMATALPVEGRLIACDISKEWTDIARRYWTLAELDSIIDLKLAPALNTLNELLADNQQESFDFIFIDADKENYEKYYERSLALLRSGGLMLIDNVLWSGKVADVSNSEAETLAIRELNLKLKVDQRIELSVLPVADGLTLVLKK</sequence>
<accession>A0A3B0Y9H4</accession>
<dbReference type="Pfam" id="PF01596">
    <property type="entry name" value="Methyltransf_3"/>
    <property type="match status" value="1"/>
</dbReference>
<name>A0A3B0Y9H4_9ZZZZ</name>
<dbReference type="SUPFAM" id="SSF53335">
    <property type="entry name" value="S-adenosyl-L-methionine-dependent methyltransferases"/>
    <property type="match status" value="1"/>
</dbReference>
<dbReference type="InterPro" id="IPR029063">
    <property type="entry name" value="SAM-dependent_MTases_sf"/>
</dbReference>
<dbReference type="AlphaFoldDB" id="A0A3B0Y9H4"/>
<evidence type="ECO:0000256" key="3">
    <source>
        <dbReference type="ARBA" id="ARBA00022691"/>
    </source>
</evidence>
<gene>
    <name evidence="4" type="ORF">MNBD_GAMMA12-1460</name>
</gene>
<dbReference type="GO" id="GO:0008757">
    <property type="term" value="F:S-adenosylmethionine-dependent methyltransferase activity"/>
    <property type="evidence" value="ECO:0007669"/>
    <property type="project" value="TreeGrafter"/>
</dbReference>
<dbReference type="PROSITE" id="PS51682">
    <property type="entry name" value="SAM_OMT_I"/>
    <property type="match status" value="1"/>
</dbReference>
<dbReference type="InterPro" id="IPR050362">
    <property type="entry name" value="Cation-dep_OMT"/>
</dbReference>
<keyword evidence="2 4" id="KW-0808">Transferase</keyword>
<dbReference type="InterPro" id="IPR002935">
    <property type="entry name" value="SAM_O-MeTrfase"/>
</dbReference>
<keyword evidence="1 4" id="KW-0489">Methyltransferase</keyword>
<organism evidence="4">
    <name type="scientific">hydrothermal vent metagenome</name>
    <dbReference type="NCBI Taxonomy" id="652676"/>
    <lineage>
        <taxon>unclassified sequences</taxon>
        <taxon>metagenomes</taxon>
        <taxon>ecological metagenomes</taxon>
    </lineage>
</organism>
<dbReference type="EMBL" id="UOFL01000131">
    <property type="protein sequence ID" value="VAW77448.1"/>
    <property type="molecule type" value="Genomic_DNA"/>
</dbReference>